<dbReference type="PANTHER" id="PTHR41521">
    <property type="match status" value="1"/>
</dbReference>
<dbReference type="Pfam" id="PF07045">
    <property type="entry name" value="DUF1330"/>
    <property type="match status" value="1"/>
</dbReference>
<dbReference type="Gene3D" id="3.30.70.100">
    <property type="match status" value="1"/>
</dbReference>
<reference evidence="2 3" key="1">
    <citation type="submission" date="2020-07" db="EMBL/GenBank/DDBJ databases">
        <title>Taxonomic revisions and descriptions of new bacterial species based on genomic comparisons in the high-G+C-content subgroup of the family Alcaligenaceae.</title>
        <authorList>
            <person name="Szabo A."/>
            <person name="Felfoldi T."/>
        </authorList>
    </citation>
    <scope>NUCLEOTIDE SEQUENCE [LARGE SCALE GENOMIC DNA]</scope>
    <source>
        <strain evidence="2 3">DSM 25264</strain>
    </source>
</reference>
<dbReference type="InterPro" id="IPR011008">
    <property type="entry name" value="Dimeric_a/b-barrel"/>
</dbReference>
<evidence type="ECO:0000313" key="3">
    <source>
        <dbReference type="Proteomes" id="UP000580517"/>
    </source>
</evidence>
<gene>
    <name evidence="2" type="ORF">H0A68_01830</name>
</gene>
<dbReference type="EMBL" id="JACCEW010000001">
    <property type="protein sequence ID" value="NYT35596.1"/>
    <property type="molecule type" value="Genomic_DNA"/>
</dbReference>
<dbReference type="OrthoDB" id="516779at2"/>
<organism evidence="2 3">
    <name type="scientific">Allopusillimonas soli</name>
    <dbReference type="NCBI Taxonomy" id="659016"/>
    <lineage>
        <taxon>Bacteria</taxon>
        <taxon>Pseudomonadati</taxon>
        <taxon>Pseudomonadota</taxon>
        <taxon>Betaproteobacteria</taxon>
        <taxon>Burkholderiales</taxon>
        <taxon>Alcaligenaceae</taxon>
        <taxon>Allopusillimonas</taxon>
    </lineage>
</organism>
<evidence type="ECO:0000259" key="1">
    <source>
        <dbReference type="Pfam" id="PF07045"/>
    </source>
</evidence>
<feature type="domain" description="DUF1330" evidence="1">
    <location>
        <begin position="8"/>
        <end position="94"/>
    </location>
</feature>
<comment type="caution">
    <text evidence="2">The sequence shown here is derived from an EMBL/GenBank/DDBJ whole genome shotgun (WGS) entry which is preliminary data.</text>
</comment>
<proteinExistence type="predicted"/>
<dbReference type="PANTHER" id="PTHR41521:SF4">
    <property type="entry name" value="BLR0684 PROTEIN"/>
    <property type="match status" value="1"/>
</dbReference>
<evidence type="ECO:0000313" key="2">
    <source>
        <dbReference type="EMBL" id="NYT35596.1"/>
    </source>
</evidence>
<dbReference type="RefSeq" id="WP_129967490.1">
    <property type="nucleotide sequence ID" value="NZ_JACCEW010000001.1"/>
</dbReference>
<protein>
    <submittedName>
        <fullName evidence="2">DUF1330 domain-containing protein</fullName>
    </submittedName>
</protein>
<dbReference type="AlphaFoldDB" id="A0A853FC06"/>
<name>A0A853FC06_9BURK</name>
<keyword evidence="3" id="KW-1185">Reference proteome</keyword>
<dbReference type="SUPFAM" id="SSF54909">
    <property type="entry name" value="Dimeric alpha+beta barrel"/>
    <property type="match status" value="1"/>
</dbReference>
<dbReference type="Proteomes" id="UP000580517">
    <property type="component" value="Unassembled WGS sequence"/>
</dbReference>
<accession>A0A853FC06</accession>
<dbReference type="InterPro" id="IPR010753">
    <property type="entry name" value="DUF1330"/>
</dbReference>
<sequence>MAEDNERGYIYVEIEVTDPDNYRAHYMSRSTPAVQKYGGRFLVRGGEYTAASGDPGSNRIVILEFDSYDQALAFYQSPEYQEAMTHRNKYSVCHRYTIHRGSA</sequence>